<dbReference type="Pfam" id="PF12867">
    <property type="entry name" value="DinB_2"/>
    <property type="match status" value="1"/>
</dbReference>
<feature type="domain" description="DinB-like" evidence="1">
    <location>
        <begin position="34"/>
        <end position="165"/>
    </location>
</feature>
<dbReference type="STRING" id="189425.PGRAT_21660"/>
<accession>A0A089MC77</accession>
<evidence type="ECO:0000259" key="1">
    <source>
        <dbReference type="Pfam" id="PF12867"/>
    </source>
</evidence>
<dbReference type="KEGG" id="pgm:PGRAT_21660"/>
<evidence type="ECO:0000313" key="3">
    <source>
        <dbReference type="Proteomes" id="UP000029500"/>
    </source>
</evidence>
<organism evidence="2 3">
    <name type="scientific">Paenibacillus graminis</name>
    <dbReference type="NCBI Taxonomy" id="189425"/>
    <lineage>
        <taxon>Bacteria</taxon>
        <taxon>Bacillati</taxon>
        <taxon>Bacillota</taxon>
        <taxon>Bacilli</taxon>
        <taxon>Bacillales</taxon>
        <taxon>Paenibacillaceae</taxon>
        <taxon>Paenibacillus</taxon>
    </lineage>
</organism>
<dbReference type="RefSeq" id="WP_025707376.1">
    <property type="nucleotide sequence ID" value="NZ_CP009287.1"/>
</dbReference>
<gene>
    <name evidence="2" type="ORF">PGRAT_21660</name>
</gene>
<dbReference type="EMBL" id="CP009287">
    <property type="protein sequence ID" value="AIQ69955.1"/>
    <property type="molecule type" value="Genomic_DNA"/>
</dbReference>
<dbReference type="eggNOG" id="COG2318">
    <property type="taxonomic scope" value="Bacteria"/>
</dbReference>
<dbReference type="InterPro" id="IPR034660">
    <property type="entry name" value="DinB/YfiT-like"/>
</dbReference>
<dbReference type="InterPro" id="IPR024775">
    <property type="entry name" value="DinB-like"/>
</dbReference>
<reference evidence="2 3" key="1">
    <citation type="submission" date="2014-08" db="EMBL/GenBank/DDBJ databases">
        <title>Comparative genomics of the Paenibacillus odorifer group.</title>
        <authorList>
            <person name="den Bakker H.C."/>
            <person name="Tsai Y.-C."/>
            <person name="Martin N."/>
            <person name="Korlach J."/>
            <person name="Wiedmann M."/>
        </authorList>
    </citation>
    <scope>NUCLEOTIDE SEQUENCE [LARGE SCALE GENOMIC DNA]</scope>
    <source>
        <strain evidence="2 3">DSM 15220</strain>
    </source>
</reference>
<evidence type="ECO:0000313" key="2">
    <source>
        <dbReference type="EMBL" id="AIQ69955.1"/>
    </source>
</evidence>
<name>A0A089MC77_9BACL</name>
<dbReference type="Gene3D" id="1.20.120.450">
    <property type="entry name" value="dinb family like domain"/>
    <property type="match status" value="1"/>
</dbReference>
<protein>
    <submittedName>
        <fullName evidence="2">Squalene-hopene cyclase</fullName>
    </submittedName>
</protein>
<keyword evidence="3" id="KW-1185">Reference proteome</keyword>
<dbReference type="AlphaFoldDB" id="A0A089MC77"/>
<dbReference type="Proteomes" id="UP000029500">
    <property type="component" value="Chromosome"/>
</dbReference>
<dbReference type="SUPFAM" id="SSF109854">
    <property type="entry name" value="DinB/YfiT-like putative metalloenzymes"/>
    <property type="match status" value="1"/>
</dbReference>
<sequence>MNQRPQPGEYSEFPARYISLVPPEGELAAVLREQSSLMYELLDGLSEEQGSYRYAEGKWSIKQLLGHLTDNDRIMSYRLLAIARGEKAPLPGYEENDYAEAGKFERFTLSEMVQHYKLVRQSTIALLESLPEEAWTRMGTASDNPISVRAIACVIIGHELHHLGVLKERYLK</sequence>
<proteinExistence type="predicted"/>
<dbReference type="OrthoDB" id="9793216at2"/>
<dbReference type="HOGENOM" id="CLU_105789_2_0_9"/>